<dbReference type="EMBL" id="JACAZF010000004">
    <property type="protein sequence ID" value="KAF7306740.1"/>
    <property type="molecule type" value="Genomic_DNA"/>
</dbReference>
<comment type="caution">
    <text evidence="2">The sequence shown here is derived from an EMBL/GenBank/DDBJ whole genome shotgun (WGS) entry which is preliminary data.</text>
</comment>
<feature type="chain" id="PRO_5034385362" evidence="1">
    <location>
        <begin position="23"/>
        <end position="284"/>
    </location>
</feature>
<organism evidence="2 3">
    <name type="scientific">Mycena indigotica</name>
    <dbReference type="NCBI Taxonomy" id="2126181"/>
    <lineage>
        <taxon>Eukaryota</taxon>
        <taxon>Fungi</taxon>
        <taxon>Dikarya</taxon>
        <taxon>Basidiomycota</taxon>
        <taxon>Agaricomycotina</taxon>
        <taxon>Agaricomycetes</taxon>
        <taxon>Agaricomycetidae</taxon>
        <taxon>Agaricales</taxon>
        <taxon>Marasmiineae</taxon>
        <taxon>Mycenaceae</taxon>
        <taxon>Mycena</taxon>
    </lineage>
</organism>
<evidence type="ECO:0000313" key="2">
    <source>
        <dbReference type="EMBL" id="KAF7306740.1"/>
    </source>
</evidence>
<keyword evidence="3" id="KW-1185">Reference proteome</keyword>
<keyword evidence="1" id="KW-0732">Signal</keyword>
<evidence type="ECO:0000313" key="3">
    <source>
        <dbReference type="Proteomes" id="UP000636479"/>
    </source>
</evidence>
<dbReference type="Proteomes" id="UP000636479">
    <property type="component" value="Unassembled WGS sequence"/>
</dbReference>
<name>A0A8H6SV41_9AGAR</name>
<gene>
    <name evidence="2" type="ORF">MIND_00465700</name>
</gene>
<proteinExistence type="predicted"/>
<dbReference type="AlphaFoldDB" id="A0A8H6SV41"/>
<dbReference type="GeneID" id="59343983"/>
<evidence type="ECO:0000256" key="1">
    <source>
        <dbReference type="SAM" id="SignalP"/>
    </source>
</evidence>
<protein>
    <submittedName>
        <fullName evidence="2">Uncharacterized protein</fullName>
    </submittedName>
</protein>
<reference evidence="2" key="1">
    <citation type="submission" date="2020-05" db="EMBL/GenBank/DDBJ databases">
        <title>Mycena genomes resolve the evolution of fungal bioluminescence.</title>
        <authorList>
            <person name="Tsai I.J."/>
        </authorList>
    </citation>
    <scope>NUCLEOTIDE SEQUENCE</scope>
    <source>
        <strain evidence="2">171206Taipei</strain>
    </source>
</reference>
<feature type="signal peptide" evidence="1">
    <location>
        <begin position="1"/>
        <end position="22"/>
    </location>
</feature>
<dbReference type="RefSeq" id="XP_037221759.1">
    <property type="nucleotide sequence ID" value="XM_037361467.1"/>
</dbReference>
<accession>A0A8H6SV41</accession>
<sequence length="284" mass="29800">MSLGRLVCALLTLFCSFTLSLASAFINGQTFTNGLAIVDAPSPNSPAHAGATLPIAVDVSGNGKLPAAARLPGSGLPTGFQSLTIFLVSAQTNANITVVDNSTFLTGESGSTVKHLNFVVPSCLKQGNYNLTFHEASVFNSGFVYAITPILVQVENPNPSGSCVDSNPLLPQPQPSIPLLESPFISPDLFTLTLTMSNGILNLPTVTVTSQATPTTVVVISETTVTRTDQGTPTTYTATSTLTTVVSVNKDNRSGFVPINAANQFSPSIFGLCSFLLLYWRILL</sequence>
<dbReference type="OrthoDB" id="3267335at2759"/>